<reference evidence="2 3" key="1">
    <citation type="submission" date="2015-12" db="EMBL/GenBank/DDBJ databases">
        <title>The genome of Folsomia candida.</title>
        <authorList>
            <person name="Faddeeva A."/>
            <person name="Derks M.F."/>
            <person name="Anvar Y."/>
            <person name="Smit S."/>
            <person name="Van Straalen N."/>
            <person name="Roelofs D."/>
        </authorList>
    </citation>
    <scope>NUCLEOTIDE SEQUENCE [LARGE SCALE GENOMIC DNA]</scope>
    <source>
        <strain evidence="2 3">VU population</strain>
        <tissue evidence="2">Whole body</tissue>
    </source>
</reference>
<name>A0A226DI77_FOLCA</name>
<feature type="signal peptide" evidence="1">
    <location>
        <begin position="1"/>
        <end position="22"/>
    </location>
</feature>
<protein>
    <submittedName>
        <fullName evidence="2">Uncharacterized protein</fullName>
    </submittedName>
</protein>
<evidence type="ECO:0000313" key="2">
    <source>
        <dbReference type="EMBL" id="OXA44889.1"/>
    </source>
</evidence>
<dbReference type="Proteomes" id="UP000198287">
    <property type="component" value="Unassembled WGS sequence"/>
</dbReference>
<dbReference type="AlphaFoldDB" id="A0A226DI77"/>
<dbReference type="InterPro" id="IPR036734">
    <property type="entry name" value="Neur_chan_lig-bd_sf"/>
</dbReference>
<accession>A0A226DI77</accession>
<feature type="chain" id="PRO_5013234406" evidence="1">
    <location>
        <begin position="23"/>
        <end position="290"/>
    </location>
</feature>
<proteinExistence type="predicted"/>
<evidence type="ECO:0000256" key="1">
    <source>
        <dbReference type="SAM" id="SignalP"/>
    </source>
</evidence>
<keyword evidence="1" id="KW-0732">Signal</keyword>
<dbReference type="GO" id="GO:0016020">
    <property type="term" value="C:membrane"/>
    <property type="evidence" value="ECO:0007669"/>
    <property type="project" value="InterPro"/>
</dbReference>
<organism evidence="2 3">
    <name type="scientific">Folsomia candida</name>
    <name type="common">Springtail</name>
    <dbReference type="NCBI Taxonomy" id="158441"/>
    <lineage>
        <taxon>Eukaryota</taxon>
        <taxon>Metazoa</taxon>
        <taxon>Ecdysozoa</taxon>
        <taxon>Arthropoda</taxon>
        <taxon>Hexapoda</taxon>
        <taxon>Collembola</taxon>
        <taxon>Entomobryomorpha</taxon>
        <taxon>Isotomoidea</taxon>
        <taxon>Isotomidae</taxon>
        <taxon>Proisotominae</taxon>
        <taxon>Folsomia</taxon>
    </lineage>
</organism>
<sequence>MMEFPLRKFSIIICLILPLCLAAPQKPKKIELNRRLGHNQDKIRTILTSILPNDFLYYTNRYSSSNDYNPNFRPRGVNETSEDDAQPNPTIAWISLKSISVSDLNDTDRDCVNLKVSAKLGVEFMDFRLAFEAPDGIKFVQFSQENNHLWFPRLIIGGELVDLGDRYHYRSSYDFQQNARAWISPEGMVYHDLAIERRLTSCNKTAADNSSIEVEMQLKDDKDLVEDVQLEWAENNAVTLKEETVKSFDETRYKVSVTNDKCKLFENFGSFGDQEFGCLTTSFVLTKHTD</sequence>
<dbReference type="Gene3D" id="2.70.170.10">
    <property type="entry name" value="Neurotransmitter-gated ion-channel ligand-binding domain"/>
    <property type="match status" value="1"/>
</dbReference>
<keyword evidence="3" id="KW-1185">Reference proteome</keyword>
<comment type="caution">
    <text evidence="2">The sequence shown here is derived from an EMBL/GenBank/DDBJ whole genome shotgun (WGS) entry which is preliminary data.</text>
</comment>
<gene>
    <name evidence="2" type="ORF">Fcan01_20096</name>
</gene>
<evidence type="ECO:0000313" key="3">
    <source>
        <dbReference type="Proteomes" id="UP000198287"/>
    </source>
</evidence>
<dbReference type="GO" id="GO:0005230">
    <property type="term" value="F:extracellular ligand-gated monoatomic ion channel activity"/>
    <property type="evidence" value="ECO:0007669"/>
    <property type="project" value="InterPro"/>
</dbReference>
<dbReference type="EMBL" id="LNIX01000018">
    <property type="protein sequence ID" value="OXA44889.1"/>
    <property type="molecule type" value="Genomic_DNA"/>
</dbReference>